<proteinExistence type="predicted"/>
<sequence length="495" mass="57584">MTTSEGPLQFPFSTALLSAMIHELYVAGHSSIRIIFRPNLQFIFGEFAEKGIQLQPDDIKEEVGESIKTLRQVLDKFQGQLNLAKRLDEDEDDGKRTNYQNVGRQDLDANSRYNDVKNKLISEQSKDHSDDFSTTHYSDTYCDETSSVRHQPSPQRSVFPQQEYKSSETSSLRSQLLGQHDDSFDSYSLYNDRPPSPSLEKPVWYQFDDVRNKDSQEMMYEPVQQPEFIPRRLVDEGPDIYEQSPEIIYNPEEIFDEPQETIYEQMPYTRYNSGVVGGGRKKHEAQRTSRNDWFPQDRESRENRFFTSHQTAQTRPPPPRYTEDIPELCRKALSNSQYRELCTYIRAALQESNNPRPETPEVISQDQFVTDFVDEYQKYADPDTPRYKKLRALHRLGGYIHAFRSIGDRIPAKELAKMLGDSEHAIEDTIKRATWMFELFRRLGKLALTSISNNSLKFINKSGMKQSHFEAILAYVDGVLDNVYILPNDRTSNRR</sequence>
<dbReference type="EMBL" id="CAJVPI010001299">
    <property type="protein sequence ID" value="CAG8605625.1"/>
    <property type="molecule type" value="Genomic_DNA"/>
</dbReference>
<dbReference type="Proteomes" id="UP000789739">
    <property type="component" value="Unassembled WGS sequence"/>
</dbReference>
<evidence type="ECO:0000313" key="3">
    <source>
        <dbReference type="Proteomes" id="UP000789739"/>
    </source>
</evidence>
<protein>
    <submittedName>
        <fullName evidence="2">11403_t:CDS:1</fullName>
    </submittedName>
</protein>
<reference evidence="2" key="1">
    <citation type="submission" date="2021-06" db="EMBL/GenBank/DDBJ databases">
        <authorList>
            <person name="Kallberg Y."/>
            <person name="Tangrot J."/>
            <person name="Rosling A."/>
        </authorList>
    </citation>
    <scope>NUCLEOTIDE SEQUENCE</scope>
    <source>
        <strain evidence="2">BR232B</strain>
    </source>
</reference>
<keyword evidence="3" id="KW-1185">Reference proteome</keyword>
<dbReference type="AlphaFoldDB" id="A0A9N9GJ47"/>
<evidence type="ECO:0000256" key="1">
    <source>
        <dbReference type="SAM" id="MobiDB-lite"/>
    </source>
</evidence>
<dbReference type="OrthoDB" id="10374496at2759"/>
<evidence type="ECO:0000313" key="2">
    <source>
        <dbReference type="EMBL" id="CAG8605625.1"/>
    </source>
</evidence>
<organism evidence="2 3">
    <name type="scientific">Paraglomus brasilianum</name>
    <dbReference type="NCBI Taxonomy" id="144538"/>
    <lineage>
        <taxon>Eukaryota</taxon>
        <taxon>Fungi</taxon>
        <taxon>Fungi incertae sedis</taxon>
        <taxon>Mucoromycota</taxon>
        <taxon>Glomeromycotina</taxon>
        <taxon>Glomeromycetes</taxon>
        <taxon>Paraglomerales</taxon>
        <taxon>Paraglomeraceae</taxon>
        <taxon>Paraglomus</taxon>
    </lineage>
</organism>
<comment type="caution">
    <text evidence="2">The sequence shown here is derived from an EMBL/GenBank/DDBJ whole genome shotgun (WGS) entry which is preliminary data.</text>
</comment>
<name>A0A9N9GJ47_9GLOM</name>
<gene>
    <name evidence="2" type="ORF">PBRASI_LOCUS7885</name>
</gene>
<accession>A0A9N9GJ47</accession>
<feature type="region of interest" description="Disordered" evidence="1">
    <location>
        <begin position="88"/>
        <end position="110"/>
    </location>
</feature>
<feature type="region of interest" description="Disordered" evidence="1">
    <location>
        <begin position="143"/>
        <end position="176"/>
    </location>
</feature>